<protein>
    <submittedName>
        <fullName evidence="2">Uncharacterized protein</fullName>
    </submittedName>
</protein>
<evidence type="ECO:0000313" key="2">
    <source>
        <dbReference type="RefSeq" id="XP_030976302.1"/>
    </source>
</evidence>
<evidence type="ECO:0000313" key="1">
    <source>
        <dbReference type="Proteomes" id="UP000515153"/>
    </source>
</evidence>
<sequence>MPSQDTLLWRGKAATLRPRLYIATRYVDGLSAMAAPVRDKGKLSSRLGPHPLMSMLVTDHRPADVSSFYSGFGKLITYRHLFGGFLTGGAVIMYASVRSGDPNGGCVFTVTMDKELVDEMRAMREIPAFSNTEASFRLAQCSIQVFRL</sequence>
<name>A0A6P8AN34_PYRGI</name>
<accession>A0A6P8AN34</accession>
<proteinExistence type="predicted"/>
<organism evidence="1 2">
    <name type="scientific">Pyricularia grisea</name>
    <name type="common">Crabgrass-specific blast fungus</name>
    <name type="synonym">Magnaporthe grisea</name>
    <dbReference type="NCBI Taxonomy" id="148305"/>
    <lineage>
        <taxon>Eukaryota</taxon>
        <taxon>Fungi</taxon>
        <taxon>Dikarya</taxon>
        <taxon>Ascomycota</taxon>
        <taxon>Pezizomycotina</taxon>
        <taxon>Sordariomycetes</taxon>
        <taxon>Sordariomycetidae</taxon>
        <taxon>Magnaporthales</taxon>
        <taxon>Pyriculariaceae</taxon>
        <taxon>Pyricularia</taxon>
    </lineage>
</organism>
<reference evidence="2" key="2">
    <citation type="submission" date="2019-10" db="EMBL/GenBank/DDBJ databases">
        <authorList>
            <consortium name="NCBI Genome Project"/>
        </authorList>
    </citation>
    <scope>NUCLEOTIDE SEQUENCE</scope>
    <source>
        <strain evidence="2">NI907</strain>
    </source>
</reference>
<reference evidence="2" key="1">
    <citation type="journal article" date="2019" name="Mol. Biol. Evol.">
        <title>Blast fungal genomes show frequent chromosomal changes, gene gains and losses, and effector gene turnover.</title>
        <authorList>
            <person name="Gomez Luciano L.B."/>
            <person name="Jason Tsai I."/>
            <person name="Chuma I."/>
            <person name="Tosa Y."/>
            <person name="Chen Y.H."/>
            <person name="Li J.Y."/>
            <person name="Li M.Y."/>
            <person name="Jade Lu M.Y."/>
            <person name="Nakayashiki H."/>
            <person name="Li W.H."/>
        </authorList>
    </citation>
    <scope>NUCLEOTIDE SEQUENCE</scope>
    <source>
        <strain evidence="2">NI907</strain>
    </source>
</reference>
<reference evidence="2" key="3">
    <citation type="submission" date="2025-08" db="UniProtKB">
        <authorList>
            <consortium name="RefSeq"/>
        </authorList>
    </citation>
    <scope>IDENTIFICATION</scope>
    <source>
        <strain evidence="2">NI907</strain>
    </source>
</reference>
<dbReference type="KEGG" id="pgri:PgNI_12370"/>
<keyword evidence="1" id="KW-1185">Reference proteome</keyword>
<dbReference type="Proteomes" id="UP000515153">
    <property type="component" value="Unplaced"/>
</dbReference>
<gene>
    <name evidence="2" type="ORF">PgNI_12370</name>
</gene>
<dbReference type="AlphaFoldDB" id="A0A6P8AN34"/>
<dbReference type="GeneID" id="41967225"/>
<dbReference type="RefSeq" id="XP_030976302.1">
    <property type="nucleotide sequence ID" value="XM_031132320.1"/>
</dbReference>